<keyword evidence="6" id="KW-1185">Reference proteome</keyword>
<protein>
    <recommendedName>
        <fullName evidence="4">NADH:flavin oxidoreductase/NADH oxidase N-terminal domain-containing protein</fullName>
    </recommendedName>
</protein>
<evidence type="ECO:0000256" key="2">
    <source>
        <dbReference type="ARBA" id="ARBA00005979"/>
    </source>
</evidence>
<evidence type="ECO:0000256" key="1">
    <source>
        <dbReference type="ARBA" id="ARBA00001917"/>
    </source>
</evidence>
<accession>A0ABP0UQA9</accession>
<dbReference type="InterPro" id="IPR013785">
    <property type="entry name" value="Aldolase_TIM"/>
</dbReference>
<name>A0ABP0UQA9_9BRYO</name>
<evidence type="ECO:0000313" key="5">
    <source>
        <dbReference type="EMBL" id="CAK9226138.1"/>
    </source>
</evidence>
<gene>
    <name evidence="5" type="ORF">CSSPTR1EN2_LOCUS18089</name>
</gene>
<reference evidence="5" key="1">
    <citation type="submission" date="2024-02" db="EMBL/GenBank/DDBJ databases">
        <authorList>
            <consortium name="ELIXIR-Norway"/>
            <consortium name="Elixir Norway"/>
        </authorList>
    </citation>
    <scope>NUCLEOTIDE SEQUENCE</scope>
</reference>
<dbReference type="Pfam" id="PF00724">
    <property type="entry name" value="Oxidored_FMN"/>
    <property type="match status" value="2"/>
</dbReference>
<dbReference type="Gene3D" id="3.20.20.70">
    <property type="entry name" value="Aldolase class I"/>
    <property type="match status" value="2"/>
</dbReference>
<keyword evidence="3" id="KW-0288">FMN</keyword>
<proteinExistence type="inferred from homology"/>
<evidence type="ECO:0000259" key="4">
    <source>
        <dbReference type="Pfam" id="PF00724"/>
    </source>
</evidence>
<comment type="cofactor">
    <cofactor evidence="1">
        <name>FMN</name>
        <dbReference type="ChEBI" id="CHEBI:58210"/>
    </cofactor>
</comment>
<dbReference type="PANTHER" id="PTHR22893:SF91">
    <property type="entry name" value="NADPH DEHYDROGENASE 2-RELATED"/>
    <property type="match status" value="1"/>
</dbReference>
<organism evidence="5 6">
    <name type="scientific">Sphagnum troendelagicum</name>
    <dbReference type="NCBI Taxonomy" id="128251"/>
    <lineage>
        <taxon>Eukaryota</taxon>
        <taxon>Viridiplantae</taxon>
        <taxon>Streptophyta</taxon>
        <taxon>Embryophyta</taxon>
        <taxon>Bryophyta</taxon>
        <taxon>Sphagnophytina</taxon>
        <taxon>Sphagnopsida</taxon>
        <taxon>Sphagnales</taxon>
        <taxon>Sphagnaceae</taxon>
        <taxon>Sphagnum</taxon>
    </lineage>
</organism>
<dbReference type="EMBL" id="OZ019897">
    <property type="protein sequence ID" value="CAK9226138.1"/>
    <property type="molecule type" value="Genomic_DNA"/>
</dbReference>
<dbReference type="InterPro" id="IPR001155">
    <property type="entry name" value="OxRdtase_FMN_N"/>
</dbReference>
<evidence type="ECO:0000256" key="3">
    <source>
        <dbReference type="ARBA" id="ARBA00022643"/>
    </source>
</evidence>
<dbReference type="SUPFAM" id="SSF51395">
    <property type="entry name" value="FMN-linked oxidoreductases"/>
    <property type="match status" value="1"/>
</dbReference>
<feature type="domain" description="NADH:flavin oxidoreductase/NADH oxidase N-terminal" evidence="4">
    <location>
        <begin position="38"/>
        <end position="145"/>
    </location>
</feature>
<keyword evidence="3" id="KW-0285">Flavoprotein</keyword>
<evidence type="ECO:0000313" key="6">
    <source>
        <dbReference type="Proteomes" id="UP001497512"/>
    </source>
</evidence>
<dbReference type="InterPro" id="IPR045247">
    <property type="entry name" value="Oye-like"/>
</dbReference>
<feature type="domain" description="NADH:flavin oxidoreductase/NADH oxidase N-terminal" evidence="4">
    <location>
        <begin position="148"/>
        <end position="331"/>
    </location>
</feature>
<comment type="similarity">
    <text evidence="2">Belongs to the NADH:flavin oxidoreductase/NADH oxidase family.</text>
</comment>
<dbReference type="Proteomes" id="UP001497512">
    <property type="component" value="Chromosome 5"/>
</dbReference>
<sequence length="367" mass="40718">MGLLPCSDGVDTVVMKTSRDLCEAKGGGKKKQEKQQALLTPYQLGPFHLAHRIVHAPITRCRAPGGVPQPETAVYYAQRSTNQGLLISEATHVMPAISEYPNTPGIFTPEQVEGWKAVVKAVHEKGALFFCQIWHSGRMSQSESVDLNLVEKFRIAAHNAISAGFDGVEIHGAHGHLIGHDVLRDRNDMGIHTRAEHNQCREAMDILQAVAEEIGGERVGFRISPFSSYIEDQNCDQAELGLRMAKAVNECNILYASYIENRGPFISGFLQTRQSLEAFRKAFKGTFIAAGGYTREVGNSAIESGRADLIAFGRLFLCNPDLPKRFELDAPLNKYDRGSFYTSDRVIGYIDYPTLEELEELESPFKK</sequence>
<dbReference type="PANTHER" id="PTHR22893">
    <property type="entry name" value="NADH OXIDOREDUCTASE-RELATED"/>
    <property type="match status" value="1"/>
</dbReference>